<dbReference type="EMBL" id="CP026563">
    <property type="protein sequence ID" value="AVB23360.1"/>
    <property type="molecule type" value="Genomic_DNA"/>
</dbReference>
<dbReference type="InterPro" id="IPR006120">
    <property type="entry name" value="Resolvase_HTH_dom"/>
</dbReference>
<dbReference type="Pfam" id="PF22863">
    <property type="entry name" value="TraI_middle"/>
    <property type="match status" value="1"/>
</dbReference>
<comment type="similarity">
    <text evidence="1">Belongs to the transposase IS21/IS408/IS1162 family.</text>
</comment>
<proteinExistence type="inferred from homology"/>
<dbReference type="InterPro" id="IPR017894">
    <property type="entry name" value="HTH_IS21_transposase_type"/>
</dbReference>
<dbReference type="InterPro" id="IPR054462">
    <property type="entry name" value="TraI_M"/>
</dbReference>
<evidence type="ECO:0000256" key="2">
    <source>
        <dbReference type="ARBA" id="ARBA00022578"/>
    </source>
</evidence>
<dbReference type="GO" id="GO:0032196">
    <property type="term" value="P:transposition"/>
    <property type="evidence" value="ECO:0007669"/>
    <property type="project" value="UniProtKB-KW"/>
</dbReference>
<feature type="region of interest" description="Disordered" evidence="5">
    <location>
        <begin position="700"/>
        <end position="735"/>
    </location>
</feature>
<evidence type="ECO:0000256" key="5">
    <source>
        <dbReference type="SAM" id="MobiDB-lite"/>
    </source>
</evidence>
<geneLocation type="plasmid" evidence="7 8">
    <name>p1_tig4</name>
</geneLocation>
<dbReference type="PANTHER" id="PTHR35004:SF6">
    <property type="entry name" value="TRANSPOSASE"/>
    <property type="match status" value="1"/>
</dbReference>
<dbReference type="Pfam" id="PF03432">
    <property type="entry name" value="Relaxase"/>
    <property type="match status" value="1"/>
</dbReference>
<keyword evidence="2" id="KW-0815">Transposition</keyword>
<organism evidence="7 8">
    <name type="scientific">Pseudomonas avellanae</name>
    <dbReference type="NCBI Taxonomy" id="46257"/>
    <lineage>
        <taxon>Bacteria</taxon>
        <taxon>Pseudomonadati</taxon>
        <taxon>Pseudomonadota</taxon>
        <taxon>Gammaproteobacteria</taxon>
        <taxon>Pseudomonadales</taxon>
        <taxon>Pseudomonadaceae</taxon>
        <taxon>Pseudomonas</taxon>
    </lineage>
</organism>
<evidence type="ECO:0000256" key="3">
    <source>
        <dbReference type="ARBA" id="ARBA00023125"/>
    </source>
</evidence>
<keyword evidence="3" id="KW-0238">DNA-binding</keyword>
<reference evidence="7 8" key="1">
    <citation type="submission" date="2018-02" db="EMBL/GenBank/DDBJ databases">
        <title>Comparative genomics of Pseudomonas syringae.</title>
        <authorList>
            <person name="Hulin M.T."/>
        </authorList>
    </citation>
    <scope>NUCLEOTIDE SEQUENCE [LARGE SCALE GENOMIC DNA]</scope>
    <source>
        <strain evidence="7 8">R2leaf</strain>
        <plasmid evidence="7 8">p1_tig4</plasmid>
    </source>
</reference>
<dbReference type="InterPro" id="IPR049751">
    <property type="entry name" value="TraI/MobA_relaxases"/>
</dbReference>
<dbReference type="InterPro" id="IPR040677">
    <property type="entry name" value="LPD7"/>
</dbReference>
<keyword evidence="7" id="KW-0614">Plasmid</keyword>
<dbReference type="GO" id="GO:0015074">
    <property type="term" value="P:DNA integration"/>
    <property type="evidence" value="ECO:0007669"/>
    <property type="project" value="InterPro"/>
</dbReference>
<gene>
    <name evidence="7" type="ORF">BKM03_30270</name>
</gene>
<dbReference type="GO" id="GO:0000150">
    <property type="term" value="F:DNA strand exchange activity"/>
    <property type="evidence" value="ECO:0007669"/>
    <property type="project" value="InterPro"/>
</dbReference>
<dbReference type="Pfam" id="PF02796">
    <property type="entry name" value="HTH_7"/>
    <property type="match status" value="1"/>
</dbReference>
<dbReference type="GO" id="GO:0003677">
    <property type="term" value="F:DNA binding"/>
    <property type="evidence" value="ECO:0007669"/>
    <property type="project" value="UniProtKB-KW"/>
</dbReference>
<dbReference type="Proteomes" id="UP000236903">
    <property type="component" value="Plasmid p1_tig4"/>
</dbReference>
<dbReference type="InterPro" id="IPR005094">
    <property type="entry name" value="Endonuclease_MobA/VirD2"/>
</dbReference>
<sequence length="735" mass="84724">MLTQEQSVEIKVLARQGHGIKFIARELGISRNTVRKYLRKARSLPSDKVRPARPCKIDPFKDYLHERIEAARPHWIPATVLLREITALGYSGGVSRLKAYIRPFKRKAEEPVVRFETLPGKQIQVDFTTIRRGRQPLKAFVATLGFSRASFVRFSEREDSEAWLTGLREAFAYFGGVPEQALFDNAGMNMVAAQSRRCQDPVYHFILSWRENELPTDAQIFECAEHCIRQLGMEGHQYVTAIHQDTDNTHCHVAVNRVNPITYKAAALWNDADTLQKSCRVLERKYGFIQDNGSWQWGVNDQLVRAPFRYGSAPQGTVPLQVYSNTESLYHYAVREVREKVSELIESRAITWRQIHLALHERGLGLREQGEGLVIYDFLRPEGPVVKASSVHPTLTKFRLEAHIGAFEGPPTFEHEEWSYGIFSSYQPAFELRDKDVRFDRRQARAEARLDLKMRYKRYREGWEKPDLHVKDRYQQVAARYQAMKADVKRSQHDPLLRKLLYRVAEFDRMKAMAELRIELRDERQALAEKGLLRPLAYRPWVEQQALRGDVAAVSQLRGFVYREKRKERTPNGGFDRVIQCGQADDSAVYHLRSYTSHLHRDGTVEYLRDGRVGVIDRGDFVQVKPGFNDDDDLDNYRLAANLVSTKSGDAVKIIGDDQFVDQVLDAGCGVNHRGSQYVFQVTDPEQLARYDVIERDHRQYYGYDEPSRPQSPVRHDPVDDAPDDGYQPPRPFGG</sequence>
<protein>
    <submittedName>
        <fullName evidence="7">Relaxase</fullName>
    </submittedName>
</protein>
<dbReference type="NCBIfam" id="NF041893">
    <property type="entry name" value="TraI_MobP_relax"/>
    <property type="match status" value="1"/>
</dbReference>
<dbReference type="AlphaFoldDB" id="A0AAD0GU93"/>
<evidence type="ECO:0000256" key="1">
    <source>
        <dbReference type="ARBA" id="ARBA00009277"/>
    </source>
</evidence>
<dbReference type="PANTHER" id="PTHR35004">
    <property type="entry name" value="TRANSPOSASE RV3428C-RELATED"/>
    <property type="match status" value="1"/>
</dbReference>
<dbReference type="Gene3D" id="1.10.10.60">
    <property type="entry name" value="Homeodomain-like"/>
    <property type="match status" value="1"/>
</dbReference>
<evidence type="ECO:0000256" key="4">
    <source>
        <dbReference type="ARBA" id="ARBA00023172"/>
    </source>
</evidence>
<evidence type="ECO:0000313" key="7">
    <source>
        <dbReference type="EMBL" id="AVB23360.1"/>
    </source>
</evidence>
<name>A0AAD0GU93_9PSED</name>
<evidence type="ECO:0000313" key="8">
    <source>
        <dbReference type="Proteomes" id="UP000236903"/>
    </source>
</evidence>
<dbReference type="PROSITE" id="PS50531">
    <property type="entry name" value="HTH_IS21"/>
    <property type="match status" value="1"/>
</dbReference>
<dbReference type="NCBIfam" id="NF033546">
    <property type="entry name" value="transpos_IS21"/>
    <property type="match status" value="1"/>
</dbReference>
<evidence type="ECO:0000259" key="6">
    <source>
        <dbReference type="PROSITE" id="PS50531"/>
    </source>
</evidence>
<dbReference type="KEGG" id="pavl:BKM03_30270"/>
<feature type="domain" description="HTH IS21-type" evidence="6">
    <location>
        <begin position="5"/>
        <end position="68"/>
    </location>
</feature>
<keyword evidence="4" id="KW-0233">DNA recombination</keyword>
<dbReference type="Pfam" id="PF18821">
    <property type="entry name" value="LPD7"/>
    <property type="match status" value="1"/>
</dbReference>
<accession>A0AAD0GU93</accession>